<keyword evidence="2" id="KW-1185">Reference proteome</keyword>
<proteinExistence type="predicted"/>
<organism evidence="1 2">
    <name type="scientific">Ameca splendens</name>
    <dbReference type="NCBI Taxonomy" id="208324"/>
    <lineage>
        <taxon>Eukaryota</taxon>
        <taxon>Metazoa</taxon>
        <taxon>Chordata</taxon>
        <taxon>Craniata</taxon>
        <taxon>Vertebrata</taxon>
        <taxon>Euteleostomi</taxon>
        <taxon>Actinopterygii</taxon>
        <taxon>Neopterygii</taxon>
        <taxon>Teleostei</taxon>
        <taxon>Neoteleostei</taxon>
        <taxon>Acanthomorphata</taxon>
        <taxon>Ovalentaria</taxon>
        <taxon>Atherinomorphae</taxon>
        <taxon>Cyprinodontiformes</taxon>
        <taxon>Goodeidae</taxon>
        <taxon>Ameca</taxon>
    </lineage>
</organism>
<gene>
    <name evidence="1" type="ORF">AMECASPLE_017061</name>
</gene>
<evidence type="ECO:0000313" key="2">
    <source>
        <dbReference type="Proteomes" id="UP001469553"/>
    </source>
</evidence>
<comment type="caution">
    <text evidence="1">The sequence shown here is derived from an EMBL/GenBank/DDBJ whole genome shotgun (WGS) entry which is preliminary data.</text>
</comment>
<accession>A0ABV0XRE5</accession>
<protein>
    <recommendedName>
        <fullName evidence="3">SUEL-type lectin domain-containing protein</fullName>
    </recommendedName>
</protein>
<dbReference type="EMBL" id="JAHRIP010010668">
    <property type="protein sequence ID" value="MEQ2283981.1"/>
    <property type="molecule type" value="Genomic_DNA"/>
</dbReference>
<sequence length="100" mass="11798">MALCEQKAIIQVCCEGTLNCQPFITEYCVRDHPFRLHSDLLKKCSISVIRLFFSRSITLYTLFPRLHYVPVTSAITLHGFNYEEERSRCRSSIRKSYNFR</sequence>
<evidence type="ECO:0008006" key="3">
    <source>
        <dbReference type="Google" id="ProtNLM"/>
    </source>
</evidence>
<evidence type="ECO:0000313" key="1">
    <source>
        <dbReference type="EMBL" id="MEQ2283981.1"/>
    </source>
</evidence>
<reference evidence="1 2" key="1">
    <citation type="submission" date="2021-06" db="EMBL/GenBank/DDBJ databases">
        <authorList>
            <person name="Palmer J.M."/>
        </authorList>
    </citation>
    <scope>NUCLEOTIDE SEQUENCE [LARGE SCALE GENOMIC DNA]</scope>
    <source>
        <strain evidence="1 2">AS_MEX2019</strain>
        <tissue evidence="1">Muscle</tissue>
    </source>
</reference>
<name>A0ABV0XRE5_9TELE</name>
<dbReference type="Proteomes" id="UP001469553">
    <property type="component" value="Unassembled WGS sequence"/>
</dbReference>